<dbReference type="Proteomes" id="UP000001568">
    <property type="component" value="Chromosome 10"/>
</dbReference>
<keyword evidence="4" id="KW-1185">Reference proteome</keyword>
<dbReference type="Gene3D" id="2.30.180.10">
    <property type="entry name" value="FAS1 domain"/>
    <property type="match status" value="3"/>
</dbReference>
<accession>A4S397</accession>
<gene>
    <name evidence="3" type="ORF">OSTLU_16948</name>
</gene>
<feature type="domain" description="FAS1" evidence="2">
    <location>
        <begin position="591"/>
        <end position="712"/>
    </location>
</feature>
<reference evidence="3 4" key="1">
    <citation type="journal article" date="2007" name="Proc. Natl. Acad. Sci. U.S.A.">
        <title>The tiny eukaryote Ostreococcus provides genomic insights into the paradox of plankton speciation.</title>
        <authorList>
            <person name="Palenik B."/>
            <person name="Grimwood J."/>
            <person name="Aerts A."/>
            <person name="Rouze P."/>
            <person name="Salamov A."/>
            <person name="Putnam N."/>
            <person name="Dupont C."/>
            <person name="Jorgensen R."/>
            <person name="Derelle E."/>
            <person name="Rombauts S."/>
            <person name="Zhou K."/>
            <person name="Otillar R."/>
            <person name="Merchant S.S."/>
            <person name="Podell S."/>
            <person name="Gaasterland T."/>
            <person name="Napoli C."/>
            <person name="Gendler K."/>
            <person name="Manuell A."/>
            <person name="Tai V."/>
            <person name="Vallon O."/>
            <person name="Piganeau G."/>
            <person name="Jancek S."/>
            <person name="Heijde M."/>
            <person name="Jabbari K."/>
            <person name="Bowler C."/>
            <person name="Lohr M."/>
            <person name="Robbens S."/>
            <person name="Werner G."/>
            <person name="Dubchak I."/>
            <person name="Pazour G.J."/>
            <person name="Ren Q."/>
            <person name="Paulsen I."/>
            <person name="Delwiche C."/>
            <person name="Schmutz J."/>
            <person name="Rokhsar D."/>
            <person name="Van de Peer Y."/>
            <person name="Moreau H."/>
            <person name="Grigoriev I.V."/>
        </authorList>
    </citation>
    <scope>NUCLEOTIDE SEQUENCE [LARGE SCALE GENOMIC DNA]</scope>
    <source>
        <strain evidence="3 4">CCE9901</strain>
    </source>
</reference>
<feature type="chain" id="PRO_5002672125" description="FAS1 domain-containing protein" evidence="1">
    <location>
        <begin position="24"/>
        <end position="712"/>
    </location>
</feature>
<dbReference type="PROSITE" id="PS50213">
    <property type="entry name" value="FAS1"/>
    <property type="match status" value="3"/>
</dbReference>
<dbReference type="EMBL" id="CP000590">
    <property type="protein sequence ID" value="ABO98173.1"/>
    <property type="molecule type" value="Genomic_DNA"/>
</dbReference>
<dbReference type="AlphaFoldDB" id="A4S397"/>
<dbReference type="InterPro" id="IPR036378">
    <property type="entry name" value="FAS1_dom_sf"/>
</dbReference>
<dbReference type="KEGG" id="olu:OSTLU_16948"/>
<dbReference type="RefSeq" id="XP_001419880.1">
    <property type="nucleotide sequence ID" value="XM_001419843.1"/>
</dbReference>
<organism evidence="3 4">
    <name type="scientific">Ostreococcus lucimarinus (strain CCE9901)</name>
    <dbReference type="NCBI Taxonomy" id="436017"/>
    <lineage>
        <taxon>Eukaryota</taxon>
        <taxon>Viridiplantae</taxon>
        <taxon>Chlorophyta</taxon>
        <taxon>Mamiellophyceae</taxon>
        <taxon>Mamiellales</taxon>
        <taxon>Bathycoccaceae</taxon>
        <taxon>Ostreococcus</taxon>
    </lineage>
</organism>
<dbReference type="Gramene" id="ABO98173">
    <property type="protein sequence ID" value="ABO98173"/>
    <property type="gene ID" value="OSTLU_16948"/>
</dbReference>
<dbReference type="InterPro" id="IPR000782">
    <property type="entry name" value="FAS1_domain"/>
</dbReference>
<dbReference type="GeneID" id="5004229"/>
<feature type="domain" description="FAS1" evidence="2">
    <location>
        <begin position="223"/>
        <end position="397"/>
    </location>
</feature>
<dbReference type="PANTHER" id="PTHR10900">
    <property type="entry name" value="PERIOSTIN-RELATED"/>
    <property type="match status" value="1"/>
</dbReference>
<evidence type="ECO:0000256" key="1">
    <source>
        <dbReference type="SAM" id="SignalP"/>
    </source>
</evidence>
<evidence type="ECO:0000313" key="4">
    <source>
        <dbReference type="Proteomes" id="UP000001568"/>
    </source>
</evidence>
<feature type="domain" description="FAS1" evidence="2">
    <location>
        <begin position="401"/>
        <end position="583"/>
    </location>
</feature>
<evidence type="ECO:0000259" key="2">
    <source>
        <dbReference type="PROSITE" id="PS50213"/>
    </source>
</evidence>
<sequence length="712" mass="78344">MTRVVAVGAILFSVTLLCSLVASVGVCSNDLTGASLLNALSDMRIGTDTDMSFVFFAALVDVGLQSYCGNTLRNLGSASAQTLILVPDSAFERASIVMDKGLEEITSDRVLVCEILESSIVQAALNSRDVRDGDELSTASMRMPKLRVDVVQDINVRKLRIFTDVGTTIADLFATDVALCPRLSAVFASELLIPLVESNAFPSVWKISKSLPELSTSAEAFRITDSLRVIFESSEYDGYDGTVGRSSLQTCVFDGTNHGFRAYFLPSNRAWRRFFRKTELTKSALFSDYSLLLSILLYTEGQLTSTQQSIDLKSYLSTSLVPGQLLRPVGASTILSAFPGQVEIPALRVDVDISKVSSRYVRISGGSTSSRFDNTAVVVAADIVSCTGIVHIIDDVLVPPMLTAFRQLSLRSELSMFTDLLRAPAMHELMLELDTPSETNIFADSVVFAPTNVAIRLTLNYIGWTFEDLFQRDALLRQFVTYHVISTRSAEGAPERLKFRLGLGPEEQQFATRLAYPILAKSYANTFQGTPIAKTVKVLSTRRGVKKFFTPRHVLRGRLNSARFIKSDIPSTNGGIAIIDAALIPPTAEFGVTLYDRILRTPTLRVFRELTSVLGLQREFDTQGFGNGDCTVFAPTDSAWVTLLADLMTTQEEIANRATAMLYDIIMLMLAPRTEEFQEIERELYDPWLSKDALDGDELVTALSGYTTVRVL</sequence>
<dbReference type="OMA" id="PAMHELM"/>
<dbReference type="OrthoDB" id="7700931at2759"/>
<feature type="signal peptide" evidence="1">
    <location>
        <begin position="1"/>
        <end position="23"/>
    </location>
</feature>
<dbReference type="Pfam" id="PF02469">
    <property type="entry name" value="Fasciclin"/>
    <property type="match status" value="1"/>
</dbReference>
<keyword evidence="1" id="KW-0732">Signal</keyword>
<dbReference type="HOGENOM" id="CLU_388014_0_0_1"/>
<dbReference type="SUPFAM" id="SSF82153">
    <property type="entry name" value="FAS1 domain"/>
    <property type="match status" value="3"/>
</dbReference>
<dbReference type="PANTHER" id="PTHR10900:SF77">
    <property type="entry name" value="FI19380P1"/>
    <property type="match status" value="1"/>
</dbReference>
<name>A4S397_OSTLU</name>
<dbReference type="InterPro" id="IPR050904">
    <property type="entry name" value="Adhesion/Biosynth-related"/>
</dbReference>
<evidence type="ECO:0000313" key="3">
    <source>
        <dbReference type="EMBL" id="ABO98173.1"/>
    </source>
</evidence>
<protein>
    <recommendedName>
        <fullName evidence="2">FAS1 domain-containing protein</fullName>
    </recommendedName>
</protein>
<proteinExistence type="predicted"/>